<proteinExistence type="predicted"/>
<sequence>MIALSRLTRRLAETPNDFLSDRASVPAVISDMLAAANRQGLNARTAKQFEAMDPRWRQLVLISCWLLADEPFREVMDRKRVLDFLNDVLPPLARLVEPARFVTDPDRREELARLAMLALAVMPEGETVEQAADRLATVDSARRYEVLEATKAAEQRAAAVRKAMEEQRAREAAARYSQV</sequence>
<dbReference type="EMBL" id="FWXV01000003">
    <property type="protein sequence ID" value="SMD06571.1"/>
    <property type="molecule type" value="Genomic_DNA"/>
</dbReference>
<name>A0A1Y5XMT8_KIBAR</name>
<gene>
    <name evidence="1" type="ORF">SAMN05661093_04112</name>
</gene>
<dbReference type="AlphaFoldDB" id="A0A1Y5XMT8"/>
<reference evidence="1 2" key="1">
    <citation type="submission" date="2017-04" db="EMBL/GenBank/DDBJ databases">
        <authorList>
            <person name="Afonso C.L."/>
            <person name="Miller P.J."/>
            <person name="Scott M.A."/>
            <person name="Spackman E."/>
            <person name="Goraichik I."/>
            <person name="Dimitrov K.M."/>
            <person name="Suarez D.L."/>
            <person name="Swayne D.E."/>
        </authorList>
    </citation>
    <scope>NUCLEOTIDE SEQUENCE [LARGE SCALE GENOMIC DNA]</scope>
    <source>
        <strain evidence="1 2">DSM 43828</strain>
    </source>
</reference>
<dbReference type="Proteomes" id="UP000192674">
    <property type="component" value="Unassembled WGS sequence"/>
</dbReference>
<dbReference type="RefSeq" id="WP_084428485.1">
    <property type="nucleotide sequence ID" value="NZ_FWXV01000003.1"/>
</dbReference>
<dbReference type="OrthoDB" id="193894at2"/>
<keyword evidence="2" id="KW-1185">Reference proteome</keyword>
<evidence type="ECO:0000313" key="1">
    <source>
        <dbReference type="EMBL" id="SMD06571.1"/>
    </source>
</evidence>
<organism evidence="1 2">
    <name type="scientific">Kibdelosporangium aridum</name>
    <dbReference type="NCBI Taxonomy" id="2030"/>
    <lineage>
        <taxon>Bacteria</taxon>
        <taxon>Bacillati</taxon>
        <taxon>Actinomycetota</taxon>
        <taxon>Actinomycetes</taxon>
        <taxon>Pseudonocardiales</taxon>
        <taxon>Pseudonocardiaceae</taxon>
        <taxon>Kibdelosporangium</taxon>
    </lineage>
</organism>
<evidence type="ECO:0000313" key="2">
    <source>
        <dbReference type="Proteomes" id="UP000192674"/>
    </source>
</evidence>
<protein>
    <submittedName>
        <fullName evidence="1">Uncharacterized protein</fullName>
    </submittedName>
</protein>
<accession>A0A1Y5XMT8</accession>